<organism evidence="6 7">
    <name type="scientific">Deinococcus cellulosilyticus (strain DSM 18568 / NBRC 106333 / KACC 11606 / 5516J-15)</name>
    <dbReference type="NCBI Taxonomy" id="1223518"/>
    <lineage>
        <taxon>Bacteria</taxon>
        <taxon>Thermotogati</taxon>
        <taxon>Deinococcota</taxon>
        <taxon>Deinococci</taxon>
        <taxon>Deinococcales</taxon>
        <taxon>Deinococcaceae</taxon>
        <taxon>Deinococcus</taxon>
    </lineage>
</organism>
<dbReference type="PANTHER" id="PTHR30532:SF29">
    <property type="entry name" value="FE(3+) DICITRATE-BINDING PERIPLASMIC PROTEIN"/>
    <property type="match status" value="1"/>
</dbReference>
<comment type="subcellular location">
    <subcellularLocation>
        <location evidence="1">Cell envelope</location>
    </subcellularLocation>
</comment>
<protein>
    <submittedName>
        <fullName evidence="6">Fe(3+)-citrate-binding protein YfmC</fullName>
    </submittedName>
</protein>
<evidence type="ECO:0000256" key="2">
    <source>
        <dbReference type="ARBA" id="ARBA00008814"/>
    </source>
</evidence>
<dbReference type="EMBL" id="BJXB01000001">
    <property type="protein sequence ID" value="GEM44691.1"/>
    <property type="molecule type" value="Genomic_DNA"/>
</dbReference>
<dbReference type="AlphaFoldDB" id="A0A511MWC3"/>
<keyword evidence="3" id="KW-0813">Transport</keyword>
<dbReference type="Gene3D" id="3.40.50.1980">
    <property type="entry name" value="Nitrogenase molybdenum iron protein domain"/>
    <property type="match status" value="2"/>
</dbReference>
<comment type="caution">
    <text evidence="6">The sequence shown here is derived from an EMBL/GenBank/DDBJ whole genome shotgun (WGS) entry which is preliminary data.</text>
</comment>
<feature type="domain" description="Fe/B12 periplasmic-binding" evidence="5">
    <location>
        <begin position="35"/>
        <end position="294"/>
    </location>
</feature>
<evidence type="ECO:0000256" key="1">
    <source>
        <dbReference type="ARBA" id="ARBA00004196"/>
    </source>
</evidence>
<evidence type="ECO:0000313" key="7">
    <source>
        <dbReference type="Proteomes" id="UP000321306"/>
    </source>
</evidence>
<accession>A0A511MWC3</accession>
<evidence type="ECO:0000259" key="5">
    <source>
        <dbReference type="PROSITE" id="PS50983"/>
    </source>
</evidence>
<evidence type="ECO:0000256" key="3">
    <source>
        <dbReference type="ARBA" id="ARBA00022448"/>
    </source>
</evidence>
<evidence type="ECO:0000313" key="6">
    <source>
        <dbReference type="EMBL" id="GEM44691.1"/>
    </source>
</evidence>
<keyword evidence="4" id="KW-0732">Signal</keyword>
<evidence type="ECO:0000256" key="4">
    <source>
        <dbReference type="ARBA" id="ARBA00022729"/>
    </source>
</evidence>
<proteinExistence type="inferred from homology"/>
<dbReference type="Proteomes" id="UP000321306">
    <property type="component" value="Unassembled WGS sequence"/>
</dbReference>
<dbReference type="InterPro" id="IPR002491">
    <property type="entry name" value="ABC_transptr_periplasmic_BD"/>
</dbReference>
<dbReference type="RefSeq" id="WP_146881829.1">
    <property type="nucleotide sequence ID" value="NZ_BJXB01000001.1"/>
</dbReference>
<reference evidence="6 7" key="1">
    <citation type="submission" date="2019-07" db="EMBL/GenBank/DDBJ databases">
        <title>Whole genome shotgun sequence of Deinococcus cellulosilyticus NBRC 106333.</title>
        <authorList>
            <person name="Hosoyama A."/>
            <person name="Uohara A."/>
            <person name="Ohji S."/>
            <person name="Ichikawa N."/>
        </authorList>
    </citation>
    <scope>NUCLEOTIDE SEQUENCE [LARGE SCALE GENOMIC DNA]</scope>
    <source>
        <strain evidence="6 7">NBRC 106333</strain>
    </source>
</reference>
<dbReference type="Pfam" id="PF01497">
    <property type="entry name" value="Peripla_BP_2"/>
    <property type="match status" value="1"/>
</dbReference>
<dbReference type="PROSITE" id="PS50983">
    <property type="entry name" value="FE_B12_PBP"/>
    <property type="match status" value="1"/>
</dbReference>
<dbReference type="GO" id="GO:0030288">
    <property type="term" value="C:outer membrane-bounded periplasmic space"/>
    <property type="evidence" value="ECO:0007669"/>
    <property type="project" value="TreeGrafter"/>
</dbReference>
<keyword evidence="7" id="KW-1185">Reference proteome</keyword>
<gene>
    <name evidence="6" type="primary">yfmC</name>
    <name evidence="6" type="ORF">DC3_03260</name>
</gene>
<dbReference type="InterPro" id="IPR051313">
    <property type="entry name" value="Bact_iron-sidero_bind"/>
</dbReference>
<sequence length="297" mass="32689">MKELPLTVLLALSSAQAVTITHDLGKTELSKTPKRIITLEHSFTDALVQLGVKPIGVAQDGGKNLAYLDAFLKNVAPVGTRAQPSLEKILALKPDLIIADTERHKNIYAQLSRIAPTISLNSFRGDYPDMLSQFRTIAQALGREQKAQTLLDDHNRMLNKAKAYTRSKAGPLMVMVLSSQAGATVHSTESFIGSLFQKMGRTNPVRPQNGEIQYTITLENIVAQNPATIVLLKNEGEATPLDSWKKDPLWNSLSAVKNNRVYIFDRDLWSKARGLKGMNLIFSQMISSGVLADRPAK</sequence>
<comment type="similarity">
    <text evidence="2">Belongs to the bacterial solute-binding protein 8 family.</text>
</comment>
<dbReference type="SUPFAM" id="SSF53807">
    <property type="entry name" value="Helical backbone' metal receptor"/>
    <property type="match status" value="1"/>
</dbReference>
<name>A0A511MWC3_DEIC1</name>
<dbReference type="OrthoDB" id="9793175at2"/>
<dbReference type="PANTHER" id="PTHR30532">
    <property type="entry name" value="IRON III DICITRATE-BINDING PERIPLASMIC PROTEIN"/>
    <property type="match status" value="1"/>
</dbReference>
<dbReference type="GO" id="GO:1901678">
    <property type="term" value="P:iron coordination entity transport"/>
    <property type="evidence" value="ECO:0007669"/>
    <property type="project" value="UniProtKB-ARBA"/>
</dbReference>
<dbReference type="CDD" id="cd01146">
    <property type="entry name" value="FhuD"/>
    <property type="match status" value="1"/>
</dbReference>